<dbReference type="GO" id="GO:0016651">
    <property type="term" value="F:oxidoreductase activity, acting on NAD(P)H"/>
    <property type="evidence" value="ECO:0007669"/>
    <property type="project" value="InterPro"/>
</dbReference>
<evidence type="ECO:0008006" key="4">
    <source>
        <dbReference type="Google" id="ProtNLM"/>
    </source>
</evidence>
<name>A0A4Q4PWI0_9PLEO</name>
<evidence type="ECO:0000256" key="1">
    <source>
        <dbReference type="ARBA" id="ARBA00023002"/>
    </source>
</evidence>
<dbReference type="PANTHER" id="PTHR45348:SF2">
    <property type="entry name" value="ZINC-TYPE ALCOHOL DEHYDROGENASE-LIKE PROTEIN C2E1P3.01"/>
    <property type="match status" value="1"/>
</dbReference>
<gene>
    <name evidence="2" type="ORF">AA0113_g12679</name>
</gene>
<protein>
    <recommendedName>
        <fullName evidence="4">Alcohol dehydrogenase-like C-terminal domain-containing protein</fullName>
    </recommendedName>
</protein>
<dbReference type="InterPro" id="IPR036291">
    <property type="entry name" value="NAD(P)-bd_dom_sf"/>
</dbReference>
<dbReference type="AlphaFoldDB" id="A0A4Q4PWI0"/>
<sequence>MAVNQNFAAWLPGVGKQIEIGHADISEPGPGELLVENKKVLIWGASSSFGTYATQLAARAGYSVIGVASSKNAKLVESFGAARFVDRESPTVIQELADIGRFEAVLAAADSAQDQVLLGAVLAAQGGGSFLTTMGVRAGVELSSRVSGFFRQFVDDYLNPRNAEFTQWVWWDFLESEFASGELKLVPVQVIGGLNKVQEAWDLLKKGKVSGQRLAIAPDL</sequence>
<dbReference type="EMBL" id="PEJP01000116">
    <property type="protein sequence ID" value="RYO24105.1"/>
    <property type="molecule type" value="Genomic_DNA"/>
</dbReference>
<evidence type="ECO:0000313" key="2">
    <source>
        <dbReference type="EMBL" id="RYO24105.1"/>
    </source>
</evidence>
<dbReference type="Proteomes" id="UP000293823">
    <property type="component" value="Unassembled WGS sequence"/>
</dbReference>
<proteinExistence type="predicted"/>
<keyword evidence="3" id="KW-1185">Reference proteome</keyword>
<organism evidence="2 3">
    <name type="scientific">Alternaria arborescens</name>
    <dbReference type="NCBI Taxonomy" id="156630"/>
    <lineage>
        <taxon>Eukaryota</taxon>
        <taxon>Fungi</taxon>
        <taxon>Dikarya</taxon>
        <taxon>Ascomycota</taxon>
        <taxon>Pezizomycotina</taxon>
        <taxon>Dothideomycetes</taxon>
        <taxon>Pleosporomycetidae</taxon>
        <taxon>Pleosporales</taxon>
        <taxon>Pleosporineae</taxon>
        <taxon>Pleosporaceae</taxon>
        <taxon>Alternaria</taxon>
        <taxon>Alternaria sect. Alternaria</taxon>
    </lineage>
</organism>
<dbReference type="OrthoDB" id="3509362at2759"/>
<dbReference type="Gene3D" id="3.90.180.10">
    <property type="entry name" value="Medium-chain alcohol dehydrogenases, catalytic domain"/>
    <property type="match status" value="1"/>
</dbReference>
<dbReference type="Gene3D" id="3.40.50.720">
    <property type="entry name" value="NAD(P)-binding Rossmann-like Domain"/>
    <property type="match status" value="1"/>
</dbReference>
<dbReference type="SUPFAM" id="SSF51735">
    <property type="entry name" value="NAD(P)-binding Rossmann-fold domains"/>
    <property type="match status" value="1"/>
</dbReference>
<evidence type="ECO:0000313" key="3">
    <source>
        <dbReference type="Proteomes" id="UP000293823"/>
    </source>
</evidence>
<reference evidence="3" key="1">
    <citation type="journal article" date="2019" name="bioRxiv">
        <title>Genomics, evolutionary history and diagnostics of the Alternaria alternata species group including apple and Asian pear pathotypes.</title>
        <authorList>
            <person name="Armitage A.D."/>
            <person name="Cockerton H.M."/>
            <person name="Sreenivasaprasad S."/>
            <person name="Woodhall J.W."/>
            <person name="Lane C.R."/>
            <person name="Harrison R.J."/>
            <person name="Clarkson J.P."/>
        </authorList>
    </citation>
    <scope>NUCLEOTIDE SEQUENCE [LARGE SCALE GENOMIC DNA]</scope>
    <source>
        <strain evidence="3">RGR 97.0016</strain>
    </source>
</reference>
<dbReference type="InterPro" id="IPR047122">
    <property type="entry name" value="Trans-enoyl_RdTase-like"/>
</dbReference>
<accession>A0A4Q4PWI0</accession>
<comment type="caution">
    <text evidence="2">The sequence shown here is derived from an EMBL/GenBank/DDBJ whole genome shotgun (WGS) entry which is preliminary data.</text>
</comment>
<keyword evidence="1" id="KW-0560">Oxidoreductase</keyword>
<dbReference type="PANTHER" id="PTHR45348">
    <property type="entry name" value="HYPOTHETICAL OXIDOREDUCTASE (EUROFUNG)"/>
    <property type="match status" value="1"/>
</dbReference>